<gene>
    <name evidence="1" type="ORF">HQ394_08950</name>
</gene>
<evidence type="ECO:0000313" key="1">
    <source>
        <dbReference type="EMBL" id="QNT69427.1"/>
    </source>
</evidence>
<proteinExistence type="predicted"/>
<keyword evidence="2" id="KW-1185">Reference proteome</keyword>
<dbReference type="EMBL" id="CP053923">
    <property type="protein sequence ID" value="QNT69427.1"/>
    <property type="molecule type" value="Genomic_DNA"/>
</dbReference>
<dbReference type="KEGG" id="dvn:HQ394_08950"/>
<protein>
    <recommendedName>
        <fullName evidence="3">Antitoxin SocA-like Panacea domain-containing protein</fullName>
    </recommendedName>
</protein>
<evidence type="ECO:0008006" key="3">
    <source>
        <dbReference type="Google" id="ProtNLM"/>
    </source>
</evidence>
<reference evidence="1 2" key="1">
    <citation type="submission" date="2020-05" db="EMBL/GenBank/DDBJ databases">
        <title>Complete closed genome sequence of Defluviicoccus vanus.</title>
        <authorList>
            <person name="Bessarab I."/>
            <person name="Arumugam K."/>
            <person name="Maszenan A.M."/>
            <person name="Seviour R.J."/>
            <person name="Williams R.B."/>
        </authorList>
    </citation>
    <scope>NUCLEOTIDE SEQUENCE [LARGE SCALE GENOMIC DNA]</scope>
    <source>
        <strain evidence="1 2">Ben 114</strain>
    </source>
</reference>
<name>A0A7H1N141_9PROT</name>
<evidence type="ECO:0000313" key="2">
    <source>
        <dbReference type="Proteomes" id="UP000516369"/>
    </source>
</evidence>
<sequence>MERLKKAAIITRLIEMLRQRGSWCGETHIQKAMLFLQDMLHVPTDWDYVLYRHGPFSFDLRDELTALRGDEIIKLEPQHPPYGPKVGVTERASYVQGLFEKTVREYEPRIAFVADWLGAKGVTELERLATASWVTKESPSMSVAERGQAVTKLKPHIDRAEADLAVDAVDKMADKVRSLVH</sequence>
<dbReference type="AlphaFoldDB" id="A0A7H1N141"/>
<dbReference type="Proteomes" id="UP000516369">
    <property type="component" value="Chromosome"/>
</dbReference>
<accession>A0A7H1N141</accession>
<organism evidence="1 2">
    <name type="scientific">Defluviicoccus vanus</name>
    <dbReference type="NCBI Taxonomy" id="111831"/>
    <lineage>
        <taxon>Bacteria</taxon>
        <taxon>Pseudomonadati</taxon>
        <taxon>Pseudomonadota</taxon>
        <taxon>Alphaproteobacteria</taxon>
        <taxon>Rhodospirillales</taxon>
        <taxon>Rhodospirillaceae</taxon>
        <taxon>Defluviicoccus</taxon>
    </lineage>
</organism>